<evidence type="ECO:0000256" key="1">
    <source>
        <dbReference type="SAM" id="Coils"/>
    </source>
</evidence>
<dbReference type="Proteomes" id="UP000663854">
    <property type="component" value="Unassembled WGS sequence"/>
</dbReference>
<keyword evidence="5" id="KW-1185">Reference proteome</keyword>
<dbReference type="EMBL" id="CAJNOH010002604">
    <property type="protein sequence ID" value="CAF1302117.1"/>
    <property type="molecule type" value="Genomic_DNA"/>
</dbReference>
<gene>
    <name evidence="3" type="ORF">JXQ802_LOCUS45592</name>
    <name evidence="2" type="ORF">PYM288_LOCUS29966</name>
</gene>
<accession>A0A815DTR9</accession>
<reference evidence="2" key="1">
    <citation type="submission" date="2021-02" db="EMBL/GenBank/DDBJ databases">
        <authorList>
            <person name="Nowell W R."/>
        </authorList>
    </citation>
    <scope>NUCLEOTIDE SEQUENCE</scope>
</reference>
<evidence type="ECO:0000313" key="2">
    <source>
        <dbReference type="EMBL" id="CAF1302117.1"/>
    </source>
</evidence>
<sequence>MNTNDCMSFEDFTKLCGISLPSPIENDHHRTNQNSNNDQEDLFQIMIDNRVNALHEDLKNDLNRTKISMQTNFIVELERLKNDLMKQIESHSLNAQLIDEIERLRAENKRLRQLQPRL</sequence>
<protein>
    <submittedName>
        <fullName evidence="2">Uncharacterized protein</fullName>
    </submittedName>
</protein>
<proteinExistence type="predicted"/>
<evidence type="ECO:0000313" key="3">
    <source>
        <dbReference type="EMBL" id="CAF1575132.1"/>
    </source>
</evidence>
<evidence type="ECO:0000313" key="5">
    <source>
        <dbReference type="Proteomes" id="UP000663870"/>
    </source>
</evidence>
<dbReference type="EMBL" id="CAJNOL010003823">
    <property type="protein sequence ID" value="CAF1575132.1"/>
    <property type="molecule type" value="Genomic_DNA"/>
</dbReference>
<keyword evidence="1" id="KW-0175">Coiled coil</keyword>
<organism evidence="2 4">
    <name type="scientific">Rotaria sordida</name>
    <dbReference type="NCBI Taxonomy" id="392033"/>
    <lineage>
        <taxon>Eukaryota</taxon>
        <taxon>Metazoa</taxon>
        <taxon>Spiralia</taxon>
        <taxon>Gnathifera</taxon>
        <taxon>Rotifera</taxon>
        <taxon>Eurotatoria</taxon>
        <taxon>Bdelloidea</taxon>
        <taxon>Philodinida</taxon>
        <taxon>Philodinidae</taxon>
        <taxon>Rotaria</taxon>
    </lineage>
</organism>
<evidence type="ECO:0000313" key="4">
    <source>
        <dbReference type="Proteomes" id="UP000663854"/>
    </source>
</evidence>
<feature type="coiled-coil region" evidence="1">
    <location>
        <begin position="74"/>
        <end position="114"/>
    </location>
</feature>
<dbReference type="AlphaFoldDB" id="A0A815DTR9"/>
<dbReference type="Proteomes" id="UP000663870">
    <property type="component" value="Unassembled WGS sequence"/>
</dbReference>
<name>A0A815DTR9_9BILA</name>
<comment type="caution">
    <text evidence="2">The sequence shown here is derived from an EMBL/GenBank/DDBJ whole genome shotgun (WGS) entry which is preliminary data.</text>
</comment>